<keyword evidence="7 9" id="KW-1133">Transmembrane helix</keyword>
<keyword evidence="3 9" id="KW-0813">Transport</keyword>
<evidence type="ECO:0000256" key="11">
    <source>
        <dbReference type="SAM" id="MobiDB-lite"/>
    </source>
</evidence>
<evidence type="ECO:0000259" key="12">
    <source>
        <dbReference type="PROSITE" id="PS50928"/>
    </source>
</evidence>
<proteinExistence type="inferred from homology"/>
<dbReference type="Gene3D" id="1.10.3720.10">
    <property type="entry name" value="MetI-like"/>
    <property type="match status" value="1"/>
</dbReference>
<dbReference type="RefSeq" id="WP_248341449.1">
    <property type="nucleotide sequence ID" value="NZ_AP025592.1"/>
</dbReference>
<evidence type="ECO:0000256" key="3">
    <source>
        <dbReference type="ARBA" id="ARBA00022448"/>
    </source>
</evidence>
<feature type="domain" description="ABC transmembrane type-1" evidence="12">
    <location>
        <begin position="98"/>
        <end position="323"/>
    </location>
</feature>
<dbReference type="InterPro" id="IPR051124">
    <property type="entry name" value="Phosphate_Transport_Permease"/>
</dbReference>
<keyword evidence="6 9" id="KW-0812">Transmembrane</keyword>
<dbReference type="PANTHER" id="PTHR30425">
    <property type="entry name" value="PHOSPHATE TRANSPORT SYSTEM PERMEASE PROTEIN PST"/>
    <property type="match status" value="1"/>
</dbReference>
<dbReference type="PROSITE" id="PS50928">
    <property type="entry name" value="ABC_TM1"/>
    <property type="match status" value="1"/>
</dbReference>
<evidence type="ECO:0000256" key="7">
    <source>
        <dbReference type="ARBA" id="ARBA00022989"/>
    </source>
</evidence>
<protein>
    <recommendedName>
        <fullName evidence="10">Phosphate transport system permease protein</fullName>
    </recommendedName>
</protein>
<evidence type="ECO:0000256" key="2">
    <source>
        <dbReference type="ARBA" id="ARBA00007069"/>
    </source>
</evidence>
<accession>A0ABN6NB61</accession>
<dbReference type="PANTHER" id="PTHR30425:SF1">
    <property type="entry name" value="PHOSPHATE TRANSPORT SYSTEM PERMEASE PROTEIN PSTC"/>
    <property type="match status" value="1"/>
</dbReference>
<keyword evidence="5 10" id="KW-0592">Phosphate transport</keyword>
<dbReference type="CDD" id="cd06261">
    <property type="entry name" value="TM_PBP2"/>
    <property type="match status" value="1"/>
</dbReference>
<keyword evidence="14" id="KW-1185">Reference proteome</keyword>
<feature type="compositionally biased region" description="Low complexity" evidence="11">
    <location>
        <begin position="16"/>
        <end position="31"/>
    </location>
</feature>
<feature type="transmembrane region" description="Helical" evidence="9">
    <location>
        <begin position="134"/>
        <end position="159"/>
    </location>
</feature>
<evidence type="ECO:0000256" key="4">
    <source>
        <dbReference type="ARBA" id="ARBA00022475"/>
    </source>
</evidence>
<dbReference type="InterPro" id="IPR011864">
    <property type="entry name" value="Phosphate_PstC"/>
</dbReference>
<comment type="subcellular location">
    <subcellularLocation>
        <location evidence="1 9">Cell membrane</location>
        <topology evidence="1 9">Multi-pass membrane protein</topology>
    </subcellularLocation>
</comment>
<dbReference type="EMBL" id="AP025592">
    <property type="protein sequence ID" value="BDG09329.1"/>
    <property type="molecule type" value="Genomic_DNA"/>
</dbReference>
<name>A0ABN6NB61_9BACT</name>
<comment type="function">
    <text evidence="10">Part of the binding-protein-dependent transport system for phosphate; probably responsible for the translocation of the substrate across the membrane.</text>
</comment>
<evidence type="ECO:0000313" key="14">
    <source>
        <dbReference type="Proteomes" id="UP001162734"/>
    </source>
</evidence>
<feature type="transmembrane region" description="Helical" evidence="9">
    <location>
        <begin position="304"/>
        <end position="327"/>
    </location>
</feature>
<evidence type="ECO:0000256" key="5">
    <source>
        <dbReference type="ARBA" id="ARBA00022592"/>
    </source>
</evidence>
<evidence type="ECO:0000256" key="9">
    <source>
        <dbReference type="RuleBase" id="RU363032"/>
    </source>
</evidence>
<dbReference type="InterPro" id="IPR035906">
    <property type="entry name" value="MetI-like_sf"/>
</dbReference>
<evidence type="ECO:0000256" key="8">
    <source>
        <dbReference type="ARBA" id="ARBA00023136"/>
    </source>
</evidence>
<gene>
    <name evidence="13" type="ORF">AMPC_24420</name>
</gene>
<dbReference type="InterPro" id="IPR000515">
    <property type="entry name" value="MetI-like"/>
</dbReference>
<keyword evidence="4 10" id="KW-1003">Cell membrane</keyword>
<feature type="region of interest" description="Disordered" evidence="11">
    <location>
        <begin position="1"/>
        <end position="34"/>
    </location>
</feature>
<comment type="caution">
    <text evidence="10">Lacks conserved residue(s) required for the propagation of feature annotation.</text>
</comment>
<dbReference type="Proteomes" id="UP001162734">
    <property type="component" value="Chromosome"/>
</dbReference>
<evidence type="ECO:0000256" key="1">
    <source>
        <dbReference type="ARBA" id="ARBA00004651"/>
    </source>
</evidence>
<evidence type="ECO:0000256" key="10">
    <source>
        <dbReference type="RuleBase" id="RU363054"/>
    </source>
</evidence>
<feature type="transmembrane region" description="Helical" evidence="9">
    <location>
        <begin position="97"/>
        <end position="122"/>
    </location>
</feature>
<feature type="transmembrane region" description="Helical" evidence="9">
    <location>
        <begin position="179"/>
        <end position="201"/>
    </location>
</feature>
<sequence length="340" mass="34632">MPPSTDVSLERARSTASAPAPGVRAGAPGRAARGRNRGDRAWAALLGLLGGAVLALVGLVVLSLVHVARPALKAGAGTFVASSDWDPVSGSFGALPFIYGTVVTSVVAIAVAVPISVGLALFLQEMGPRRLRPVVSFAIETLAAIPSVIFGLWGLFVMVPWLRDSVEPFLARTLGFLPIFQGAPIGLGYLAAGLILAVMILPTIASVTIEVLKTVPASLKEGALALGATRWEAIRMAILPYSRAGVLGAALLGLGRALGETMAVTMVIGNSPTISTSLFAAGYSLPAVIANEFAEATGDVHTGALAGLALVLFGVSLILNSAARLLVRMVSSGPARVSAS</sequence>
<keyword evidence="8 9" id="KW-0472">Membrane</keyword>
<feature type="transmembrane region" description="Helical" evidence="9">
    <location>
        <begin position="42"/>
        <end position="65"/>
    </location>
</feature>
<evidence type="ECO:0000256" key="6">
    <source>
        <dbReference type="ARBA" id="ARBA00022692"/>
    </source>
</evidence>
<evidence type="ECO:0000313" key="13">
    <source>
        <dbReference type="EMBL" id="BDG09329.1"/>
    </source>
</evidence>
<reference evidence="14" key="1">
    <citation type="journal article" date="2022" name="Int. J. Syst. Evol. Microbiol.">
        <title>Anaeromyxobacter oryzae sp. nov., Anaeromyxobacter diazotrophicus sp. nov. and Anaeromyxobacter paludicola sp. nov., isolated from paddy soils.</title>
        <authorList>
            <person name="Itoh H."/>
            <person name="Xu Z."/>
            <person name="Mise K."/>
            <person name="Masuda Y."/>
            <person name="Ushijima N."/>
            <person name="Hayakawa C."/>
            <person name="Shiratori Y."/>
            <person name="Senoo K."/>
        </authorList>
    </citation>
    <scope>NUCLEOTIDE SEQUENCE [LARGE SCALE GENOMIC DNA]</scope>
    <source>
        <strain evidence="14">Red630</strain>
    </source>
</reference>
<dbReference type="SUPFAM" id="SSF161098">
    <property type="entry name" value="MetI-like"/>
    <property type="match status" value="1"/>
</dbReference>
<dbReference type="NCBIfam" id="TIGR02138">
    <property type="entry name" value="phosphate_pstC"/>
    <property type="match status" value="1"/>
</dbReference>
<comment type="similarity">
    <text evidence="2 10">Belongs to the binding-protein-dependent transport system permease family. CysTW subfamily.</text>
</comment>
<organism evidence="13 14">
    <name type="scientific">Anaeromyxobacter paludicola</name>
    <dbReference type="NCBI Taxonomy" id="2918171"/>
    <lineage>
        <taxon>Bacteria</taxon>
        <taxon>Pseudomonadati</taxon>
        <taxon>Myxococcota</taxon>
        <taxon>Myxococcia</taxon>
        <taxon>Myxococcales</taxon>
        <taxon>Cystobacterineae</taxon>
        <taxon>Anaeromyxobacteraceae</taxon>
        <taxon>Anaeromyxobacter</taxon>
    </lineage>
</organism>
<dbReference type="Pfam" id="PF00528">
    <property type="entry name" value="BPD_transp_1"/>
    <property type="match status" value="1"/>
</dbReference>